<dbReference type="Pfam" id="PF15854">
    <property type="entry name" value="GPR15L"/>
    <property type="match status" value="1"/>
</dbReference>
<reference evidence="3" key="1">
    <citation type="journal article" date="2023" name="DNA Res.">
        <title>Chromosome-level genome assembly of Phrynocephalus forsythii using third-generation DNA sequencing and Hi-C analysis.</title>
        <authorList>
            <person name="Qi Y."/>
            <person name="Zhao W."/>
            <person name="Zhao Y."/>
            <person name="Niu C."/>
            <person name="Cao S."/>
            <person name="Zhang Y."/>
        </authorList>
    </citation>
    <scope>NUCLEOTIDE SEQUENCE</scope>
    <source>
        <tissue evidence="3">Muscle</tissue>
    </source>
</reference>
<dbReference type="Proteomes" id="UP001142489">
    <property type="component" value="Unassembled WGS sequence"/>
</dbReference>
<evidence type="ECO:0000256" key="2">
    <source>
        <dbReference type="SAM" id="SignalP"/>
    </source>
</evidence>
<feature type="chain" id="PRO_5040374979" evidence="2">
    <location>
        <begin position="26"/>
        <end position="125"/>
    </location>
</feature>
<keyword evidence="1" id="KW-0812">Transmembrane</keyword>
<keyword evidence="1" id="KW-0472">Membrane</keyword>
<sequence length="125" mass="14214">MRAVAPTLLPLLWLLLLILSGRPEASLVSWVTGRCGTSFFQRQFAARVRTMKYLKLLSVLVILLLCLGTFMTESAGPKGRRICCYKMNHAMEQRRFAGHSKKKHCRPCNGKQMKYINYSGPLPKI</sequence>
<evidence type="ECO:0000313" key="4">
    <source>
        <dbReference type="Proteomes" id="UP001142489"/>
    </source>
</evidence>
<dbReference type="InterPro" id="IPR031713">
    <property type="entry name" value="GPR15L"/>
</dbReference>
<organism evidence="3 4">
    <name type="scientific">Phrynocephalus forsythii</name>
    <dbReference type="NCBI Taxonomy" id="171643"/>
    <lineage>
        <taxon>Eukaryota</taxon>
        <taxon>Metazoa</taxon>
        <taxon>Chordata</taxon>
        <taxon>Craniata</taxon>
        <taxon>Vertebrata</taxon>
        <taxon>Euteleostomi</taxon>
        <taxon>Lepidosauria</taxon>
        <taxon>Squamata</taxon>
        <taxon>Bifurcata</taxon>
        <taxon>Unidentata</taxon>
        <taxon>Episquamata</taxon>
        <taxon>Toxicofera</taxon>
        <taxon>Iguania</taxon>
        <taxon>Acrodonta</taxon>
        <taxon>Agamidae</taxon>
        <taxon>Agaminae</taxon>
        <taxon>Phrynocephalus</taxon>
    </lineage>
</organism>
<comment type="caution">
    <text evidence="3">The sequence shown here is derived from an EMBL/GenBank/DDBJ whole genome shotgun (WGS) entry which is preliminary data.</text>
</comment>
<evidence type="ECO:0000256" key="1">
    <source>
        <dbReference type="SAM" id="Phobius"/>
    </source>
</evidence>
<keyword evidence="4" id="KW-1185">Reference proteome</keyword>
<evidence type="ECO:0000313" key="3">
    <source>
        <dbReference type="EMBL" id="KAJ7324355.1"/>
    </source>
</evidence>
<feature type="signal peptide" evidence="2">
    <location>
        <begin position="1"/>
        <end position="25"/>
    </location>
</feature>
<accession>A0A9Q1B0F5</accession>
<keyword evidence="2" id="KW-0732">Signal</keyword>
<dbReference type="AlphaFoldDB" id="A0A9Q1B0F5"/>
<dbReference type="EMBL" id="JAPFRF010000008">
    <property type="protein sequence ID" value="KAJ7324355.1"/>
    <property type="molecule type" value="Genomic_DNA"/>
</dbReference>
<keyword evidence="1" id="KW-1133">Transmembrane helix</keyword>
<protein>
    <submittedName>
        <fullName evidence="3">Uncharacterized protein</fullName>
    </submittedName>
</protein>
<name>A0A9Q1B0F5_9SAUR</name>
<proteinExistence type="predicted"/>
<feature type="transmembrane region" description="Helical" evidence="1">
    <location>
        <begin position="53"/>
        <end position="71"/>
    </location>
</feature>
<dbReference type="GO" id="GO:0001664">
    <property type="term" value="F:G protein-coupled receptor binding"/>
    <property type="evidence" value="ECO:0007669"/>
    <property type="project" value="InterPro"/>
</dbReference>
<gene>
    <name evidence="3" type="ORF">JRQ81_017375</name>
</gene>